<evidence type="ECO:0000256" key="7">
    <source>
        <dbReference type="ARBA" id="ARBA00023136"/>
    </source>
</evidence>
<evidence type="ECO:0000256" key="1">
    <source>
        <dbReference type="ARBA" id="ARBA00004571"/>
    </source>
</evidence>
<comment type="similarity">
    <text evidence="10 11">Belongs to the TonB-dependent receptor family.</text>
</comment>
<dbReference type="InterPro" id="IPR012910">
    <property type="entry name" value="Plug_dom"/>
</dbReference>
<keyword evidence="7 10" id="KW-0472">Membrane</keyword>
<evidence type="ECO:0000256" key="11">
    <source>
        <dbReference type="RuleBase" id="RU003357"/>
    </source>
</evidence>
<dbReference type="Pfam" id="PF07715">
    <property type="entry name" value="Plug"/>
    <property type="match status" value="1"/>
</dbReference>
<evidence type="ECO:0000313" key="14">
    <source>
        <dbReference type="EMBL" id="EGO61779.1"/>
    </source>
</evidence>
<dbReference type="PANTHER" id="PTHR30069:SF29">
    <property type="entry name" value="HEMOGLOBIN AND HEMOGLOBIN-HAPTOGLOBIN-BINDING PROTEIN 1-RELATED"/>
    <property type="match status" value="1"/>
</dbReference>
<proteinExistence type="inferred from homology"/>
<dbReference type="InterPro" id="IPR036942">
    <property type="entry name" value="Beta-barrel_TonB_sf"/>
</dbReference>
<sequence>MLLKRNELQGYFAPEVIDKDKISIYYSLCNDNDNQYRILMLAKKINIRSGFNEKKVSGLLCSLICSAILWGIADDAYAEEQQSNLDEYVVTASRIPVKKNEVAANVTIIGNEEIEKGTYSKVSDILTANSINMGTSGVGSYPILNGDERVLIMVDGRKMNYSHYNGFSLNGTNIDSIAVKNIERIEIVRGPNSSLYGSAAVGGVINIITKQAKESNTKITTEFGTWNFERYALTTEGVDKDIRYLLTVDKQKRDNFSYENPRTGNNREFNSSEVDKEYVNLRIDKQFGNDNELSLAVESMKDNGGFGIMLADVDTGTVSNPNTRRKLSDSNVALTYSWNKRQGGADSFHIYQNNSEGSTLYPSGSLYDYDLKAAGAEWQQSWMINENYILVGGAELRKEEVKELTGGVNLQGDVTTSAAFIENRWKLNNNYSLTLGNRYDHHSTFGSDVTSHVSLNKALSSDTNVYISWGQAVKNPRILDLYAHTATWLPNPDLKPETSETVTLGMDTKLGKKTSLQASIYQSRLKDAIDWEYVNPVDYVGWWVNVDREKRQGLELNVERNLSDRWNVNAGYSYSKVEKQNGADHYALDLSNSRPNAYSLGVKYNQAKWNVGLTMLAATGRSTEAYTSDSYLTLDMNIRYQATNDTQVYFKGYNLTNEGYEVVSGYPYYSTGVYPMAGRSFIVGVEHRI</sequence>
<dbReference type="InterPro" id="IPR039426">
    <property type="entry name" value="TonB-dep_rcpt-like"/>
</dbReference>
<keyword evidence="4 10" id="KW-0812">Transmembrane</keyword>
<evidence type="ECO:0000259" key="13">
    <source>
        <dbReference type="Pfam" id="PF07715"/>
    </source>
</evidence>
<dbReference type="Gene3D" id="2.170.130.10">
    <property type="entry name" value="TonB-dependent receptor, plug domain"/>
    <property type="match status" value="1"/>
</dbReference>
<dbReference type="PROSITE" id="PS52016">
    <property type="entry name" value="TONB_DEPENDENT_REC_3"/>
    <property type="match status" value="1"/>
</dbReference>
<dbReference type="Proteomes" id="UP000003240">
    <property type="component" value="Unassembled WGS sequence"/>
</dbReference>
<dbReference type="RefSeq" id="WP_004100041.1">
    <property type="nucleotide sequence ID" value="NZ_AFGF01000283.1"/>
</dbReference>
<dbReference type="CDD" id="cd01347">
    <property type="entry name" value="ligand_gated_channel"/>
    <property type="match status" value="1"/>
</dbReference>
<dbReference type="GO" id="GO:0009279">
    <property type="term" value="C:cell outer membrane"/>
    <property type="evidence" value="ECO:0007669"/>
    <property type="project" value="UniProtKB-SubCell"/>
</dbReference>
<dbReference type="InterPro" id="IPR000531">
    <property type="entry name" value="Beta-barrel_TonB"/>
</dbReference>
<evidence type="ECO:0000259" key="12">
    <source>
        <dbReference type="Pfam" id="PF00593"/>
    </source>
</evidence>
<comment type="subcellular location">
    <subcellularLocation>
        <location evidence="1 10">Cell outer membrane</location>
        <topology evidence="1 10">Multi-pass membrane protein</topology>
    </subcellularLocation>
</comment>
<protein>
    <submittedName>
        <fullName evidence="14">TonB-dependent receptor</fullName>
    </submittedName>
</protein>
<accession>F7NQA2</accession>
<dbReference type="GO" id="GO:0015344">
    <property type="term" value="F:siderophore uptake transmembrane transporter activity"/>
    <property type="evidence" value="ECO:0007669"/>
    <property type="project" value="TreeGrafter"/>
</dbReference>
<dbReference type="PANTHER" id="PTHR30069">
    <property type="entry name" value="TONB-DEPENDENT OUTER MEMBRANE RECEPTOR"/>
    <property type="match status" value="1"/>
</dbReference>
<dbReference type="EMBL" id="AFGF01000283">
    <property type="protein sequence ID" value="EGO61779.1"/>
    <property type="molecule type" value="Genomic_DNA"/>
</dbReference>
<evidence type="ECO:0000256" key="8">
    <source>
        <dbReference type="ARBA" id="ARBA00023170"/>
    </source>
</evidence>
<evidence type="ECO:0000256" key="5">
    <source>
        <dbReference type="ARBA" id="ARBA00022729"/>
    </source>
</evidence>
<feature type="domain" description="TonB-dependent receptor-like beta-barrel" evidence="12">
    <location>
        <begin position="249"/>
        <end position="655"/>
    </location>
</feature>
<evidence type="ECO:0000256" key="3">
    <source>
        <dbReference type="ARBA" id="ARBA00022452"/>
    </source>
</evidence>
<reference evidence="14 15" key="1">
    <citation type="journal article" date="2011" name="EMBO J.">
        <title>Structural diversity of bacterial flagellar motors.</title>
        <authorList>
            <person name="Chen S."/>
            <person name="Beeby M."/>
            <person name="Murphy G.E."/>
            <person name="Leadbetter J.R."/>
            <person name="Hendrixson D.R."/>
            <person name="Briegel A."/>
            <person name="Li Z."/>
            <person name="Shi J."/>
            <person name="Tocheva E.I."/>
            <person name="Muller A."/>
            <person name="Dobro M.J."/>
            <person name="Jensen G.J."/>
        </authorList>
    </citation>
    <scope>NUCLEOTIDE SEQUENCE [LARGE SCALE GENOMIC DNA]</scope>
    <source>
        <strain evidence="14 15">DSM 6540</strain>
    </source>
</reference>
<keyword evidence="9 10" id="KW-0998">Cell outer membrane</keyword>
<dbReference type="Pfam" id="PF00593">
    <property type="entry name" value="TonB_dep_Rec_b-barrel"/>
    <property type="match status" value="1"/>
</dbReference>
<keyword evidence="3 10" id="KW-1134">Transmembrane beta strand</keyword>
<dbReference type="eggNOG" id="COG4771">
    <property type="taxonomic scope" value="Bacteria"/>
</dbReference>
<dbReference type="InterPro" id="IPR037066">
    <property type="entry name" value="Plug_dom_sf"/>
</dbReference>
<evidence type="ECO:0000256" key="10">
    <source>
        <dbReference type="PROSITE-ProRule" id="PRU01360"/>
    </source>
</evidence>
<organism evidence="14 15">
    <name type="scientific">Acetonema longum DSM 6540</name>
    <dbReference type="NCBI Taxonomy" id="1009370"/>
    <lineage>
        <taxon>Bacteria</taxon>
        <taxon>Bacillati</taxon>
        <taxon>Bacillota</taxon>
        <taxon>Negativicutes</taxon>
        <taxon>Acetonemataceae</taxon>
        <taxon>Acetonema</taxon>
    </lineage>
</organism>
<dbReference type="STRING" id="1009370.ALO_21516"/>
<evidence type="ECO:0000256" key="4">
    <source>
        <dbReference type="ARBA" id="ARBA00022692"/>
    </source>
</evidence>
<evidence type="ECO:0000256" key="6">
    <source>
        <dbReference type="ARBA" id="ARBA00023077"/>
    </source>
</evidence>
<evidence type="ECO:0000256" key="9">
    <source>
        <dbReference type="ARBA" id="ARBA00023237"/>
    </source>
</evidence>
<dbReference type="Gene3D" id="2.40.170.20">
    <property type="entry name" value="TonB-dependent receptor, beta-barrel domain"/>
    <property type="match status" value="1"/>
</dbReference>
<keyword evidence="5" id="KW-0732">Signal</keyword>
<dbReference type="SUPFAM" id="SSF56935">
    <property type="entry name" value="Porins"/>
    <property type="match status" value="1"/>
</dbReference>
<keyword evidence="2 10" id="KW-0813">Transport</keyword>
<feature type="domain" description="TonB-dependent receptor plug" evidence="13">
    <location>
        <begin position="99"/>
        <end position="204"/>
    </location>
</feature>
<keyword evidence="15" id="KW-1185">Reference proteome</keyword>
<keyword evidence="8 14" id="KW-0675">Receptor</keyword>
<dbReference type="AlphaFoldDB" id="F7NQA2"/>
<name>F7NQA2_9FIRM</name>
<dbReference type="GO" id="GO:0044718">
    <property type="term" value="P:siderophore transmembrane transport"/>
    <property type="evidence" value="ECO:0007669"/>
    <property type="project" value="TreeGrafter"/>
</dbReference>
<evidence type="ECO:0000256" key="2">
    <source>
        <dbReference type="ARBA" id="ARBA00022448"/>
    </source>
</evidence>
<comment type="caution">
    <text evidence="14">The sequence shown here is derived from an EMBL/GenBank/DDBJ whole genome shotgun (WGS) entry which is preliminary data.</text>
</comment>
<evidence type="ECO:0000313" key="15">
    <source>
        <dbReference type="Proteomes" id="UP000003240"/>
    </source>
</evidence>
<gene>
    <name evidence="14" type="ORF">ALO_21516</name>
</gene>
<keyword evidence="6 11" id="KW-0798">TonB box</keyword>